<dbReference type="SUPFAM" id="SSF48600">
    <property type="entry name" value="Chorismate mutase II"/>
    <property type="match status" value="1"/>
</dbReference>
<dbReference type="Gene3D" id="1.20.59.10">
    <property type="entry name" value="Chorismate mutase"/>
    <property type="match status" value="1"/>
</dbReference>
<keyword evidence="9" id="KW-1185">Reference proteome</keyword>
<name>A0A1G6ZFN3_9BURK</name>
<keyword evidence="4 5" id="KW-0413">Isomerase</keyword>
<dbReference type="UniPathway" id="UPA00120">
    <property type="reaction ID" value="UER00203"/>
</dbReference>
<dbReference type="PANTHER" id="PTHR38041:SF2">
    <property type="entry name" value="SECRETED CHORISMATE MUTASE"/>
    <property type="match status" value="1"/>
</dbReference>
<comment type="pathway">
    <text evidence="1 5">Metabolic intermediate biosynthesis; prephenate biosynthesis; prephenate from chorismate: step 1/1.</text>
</comment>
<feature type="chain" id="PRO_5011700995" description="Chorismate mutase" evidence="6">
    <location>
        <begin position="27"/>
        <end position="196"/>
    </location>
</feature>
<sequence>MTFLIRASARCAAALLFAMPIASVHADGADTALTNLVALVSQRLSLAEPVAHWKWQHQKPITDTPREDALLTEVQKRASAAGVDPAFARAFFRDQIDASTQMQKSLFDTWRASQAPSDPAPDLAAVTRPQLDRLTGELIGALARVQPLRGAPDCPARVARSVADWKEITRYDSERTSAMHHALAHVCESGGVGGLA</sequence>
<evidence type="ECO:0000256" key="5">
    <source>
        <dbReference type="PIRNR" id="PIRNR026640"/>
    </source>
</evidence>
<dbReference type="InterPro" id="IPR008240">
    <property type="entry name" value="Chorismate_mutase_periplasmic"/>
</dbReference>
<dbReference type="AlphaFoldDB" id="A0A1G6ZFN3"/>
<dbReference type="GO" id="GO:0009697">
    <property type="term" value="P:salicylic acid biosynthetic process"/>
    <property type="evidence" value="ECO:0007669"/>
    <property type="project" value="TreeGrafter"/>
</dbReference>
<dbReference type="InterPro" id="IPR002701">
    <property type="entry name" value="CM_II_prokaryot"/>
</dbReference>
<proteinExistence type="predicted"/>
<dbReference type="STRING" id="416944.SAMN05421548_13059"/>
<reference evidence="9" key="1">
    <citation type="submission" date="2016-09" db="EMBL/GenBank/DDBJ databases">
        <authorList>
            <person name="Varghese N."/>
            <person name="Submissions S."/>
        </authorList>
    </citation>
    <scope>NUCLEOTIDE SEQUENCE [LARGE SCALE GENOMIC DNA]</scope>
    <source>
        <strain evidence="9">TNe-862</strain>
    </source>
</reference>
<evidence type="ECO:0000313" key="9">
    <source>
        <dbReference type="Proteomes" id="UP000198908"/>
    </source>
</evidence>
<dbReference type="OrthoDB" id="6053806at2"/>
<dbReference type="NCBIfam" id="NF006741">
    <property type="entry name" value="PRK09269.1"/>
    <property type="match status" value="1"/>
</dbReference>
<dbReference type="GO" id="GO:0004106">
    <property type="term" value="F:chorismate mutase activity"/>
    <property type="evidence" value="ECO:0007669"/>
    <property type="project" value="UniProtKB-EC"/>
</dbReference>
<dbReference type="RefSeq" id="WP_092003515.1">
    <property type="nucleotide sequence ID" value="NZ_FMYQ01000030.1"/>
</dbReference>
<dbReference type="EMBL" id="FMYQ01000030">
    <property type="protein sequence ID" value="SDE01163.1"/>
    <property type="molecule type" value="Genomic_DNA"/>
</dbReference>
<evidence type="ECO:0000313" key="8">
    <source>
        <dbReference type="EMBL" id="SDE01163.1"/>
    </source>
</evidence>
<evidence type="ECO:0000256" key="4">
    <source>
        <dbReference type="ARBA" id="ARBA00023235"/>
    </source>
</evidence>
<evidence type="ECO:0000256" key="1">
    <source>
        <dbReference type="ARBA" id="ARBA00004817"/>
    </source>
</evidence>
<accession>A0A1G6ZFN3</accession>
<dbReference type="EC" id="5.4.99.5" evidence="2 5"/>
<comment type="function">
    <text evidence="5">Catalyzes the Claisen rearrangement of chorismate to prephenate.</text>
</comment>
<evidence type="ECO:0000256" key="6">
    <source>
        <dbReference type="SAM" id="SignalP"/>
    </source>
</evidence>
<evidence type="ECO:0000259" key="7">
    <source>
        <dbReference type="PROSITE" id="PS51168"/>
    </source>
</evidence>
<keyword evidence="3 6" id="KW-0732">Signal</keyword>
<dbReference type="Pfam" id="PF01817">
    <property type="entry name" value="CM_2"/>
    <property type="match status" value="1"/>
</dbReference>
<dbReference type="PROSITE" id="PS51168">
    <property type="entry name" value="CHORISMATE_MUT_2"/>
    <property type="match status" value="1"/>
</dbReference>
<dbReference type="Proteomes" id="UP000198908">
    <property type="component" value="Unassembled WGS sequence"/>
</dbReference>
<feature type="signal peptide" evidence="6">
    <location>
        <begin position="1"/>
        <end position="26"/>
    </location>
</feature>
<organism evidence="8 9">
    <name type="scientific">Paraburkholderia lycopersici</name>
    <dbReference type="NCBI Taxonomy" id="416944"/>
    <lineage>
        <taxon>Bacteria</taxon>
        <taxon>Pseudomonadati</taxon>
        <taxon>Pseudomonadota</taxon>
        <taxon>Betaproteobacteria</taxon>
        <taxon>Burkholderiales</taxon>
        <taxon>Burkholderiaceae</taxon>
        <taxon>Paraburkholderia</taxon>
    </lineage>
</organism>
<evidence type="ECO:0000256" key="2">
    <source>
        <dbReference type="ARBA" id="ARBA00012404"/>
    </source>
</evidence>
<gene>
    <name evidence="8" type="ORF">SAMN05421548_13059</name>
</gene>
<evidence type="ECO:0000256" key="3">
    <source>
        <dbReference type="ARBA" id="ARBA00022729"/>
    </source>
</evidence>
<feature type="domain" description="Chorismate mutase" evidence="7">
    <location>
        <begin position="13"/>
        <end position="107"/>
    </location>
</feature>
<comment type="catalytic activity">
    <reaction evidence="5">
        <text>chorismate = prephenate</text>
        <dbReference type="Rhea" id="RHEA:13897"/>
        <dbReference type="ChEBI" id="CHEBI:29748"/>
        <dbReference type="ChEBI" id="CHEBI:29934"/>
        <dbReference type="EC" id="5.4.99.5"/>
    </reaction>
</comment>
<dbReference type="GO" id="GO:0046417">
    <property type="term" value="P:chorismate metabolic process"/>
    <property type="evidence" value="ECO:0007669"/>
    <property type="project" value="InterPro"/>
</dbReference>
<dbReference type="PIRSF" id="PIRSF026640">
    <property type="entry name" value="Peripl_chor_mut"/>
    <property type="match status" value="1"/>
</dbReference>
<protein>
    <recommendedName>
        <fullName evidence="2 5">Chorismate mutase</fullName>
        <ecNumber evidence="2 5">5.4.99.5</ecNumber>
    </recommendedName>
</protein>
<dbReference type="PANTHER" id="PTHR38041">
    <property type="entry name" value="CHORISMATE MUTASE"/>
    <property type="match status" value="1"/>
</dbReference>
<dbReference type="InterPro" id="IPR051331">
    <property type="entry name" value="Chorismate_mutase-related"/>
</dbReference>
<dbReference type="InterPro" id="IPR036263">
    <property type="entry name" value="Chorismate_II_sf"/>
</dbReference>
<dbReference type="SMART" id="SM00830">
    <property type="entry name" value="CM_2"/>
    <property type="match status" value="1"/>
</dbReference>
<dbReference type="NCBIfam" id="TIGR01806">
    <property type="entry name" value="CM_mono2"/>
    <property type="match status" value="1"/>
</dbReference>
<dbReference type="InterPro" id="IPR036979">
    <property type="entry name" value="CM_dom_sf"/>
</dbReference>